<sequence length="48" mass="5222">HLSSSSCGRLSHSCIRFLDKGLQKAPPRPLGALSFAATLRQQFLPTKV</sequence>
<feature type="non-terminal residue" evidence="1">
    <location>
        <position position="1"/>
    </location>
</feature>
<accession>A0A4P7N8M2</accession>
<reference evidence="1 2" key="1">
    <citation type="journal article" date="2019" name="Mol. Biol. Evol.">
        <title>Blast fungal genomes show frequent chromosomal changes, gene gains and losses, and effector gene turnover.</title>
        <authorList>
            <person name="Gomez Luciano L.B."/>
            <person name="Jason Tsai I."/>
            <person name="Chuma I."/>
            <person name="Tosa Y."/>
            <person name="Chen Y.H."/>
            <person name="Li J.Y."/>
            <person name="Li M.Y."/>
            <person name="Jade Lu M.Y."/>
            <person name="Nakayashiki H."/>
            <person name="Li W.H."/>
        </authorList>
    </citation>
    <scope>NUCLEOTIDE SEQUENCE [LARGE SCALE GENOMIC DNA]</scope>
    <source>
        <strain evidence="1">MZ5-1-6</strain>
    </source>
</reference>
<name>A0A4P7N8M2_PYROR</name>
<proteinExistence type="predicted"/>
<evidence type="ECO:0000313" key="2">
    <source>
        <dbReference type="Proteomes" id="UP000294847"/>
    </source>
</evidence>
<dbReference type="EMBL" id="CP034205">
    <property type="protein sequence ID" value="QBZ56460.1"/>
    <property type="molecule type" value="Genomic_DNA"/>
</dbReference>
<dbReference type="AlphaFoldDB" id="A0A4P7N8M2"/>
<dbReference type="Proteomes" id="UP000294847">
    <property type="component" value="Chromosome 2"/>
</dbReference>
<protein>
    <submittedName>
        <fullName evidence="1">Uncharacterized protein</fullName>
    </submittedName>
</protein>
<evidence type="ECO:0000313" key="1">
    <source>
        <dbReference type="EMBL" id="QBZ56460.1"/>
    </source>
</evidence>
<gene>
    <name evidence="1" type="ORF">PoMZ_01367</name>
</gene>
<organism evidence="1 2">
    <name type="scientific">Pyricularia oryzae</name>
    <name type="common">Rice blast fungus</name>
    <name type="synonym">Magnaporthe oryzae</name>
    <dbReference type="NCBI Taxonomy" id="318829"/>
    <lineage>
        <taxon>Eukaryota</taxon>
        <taxon>Fungi</taxon>
        <taxon>Dikarya</taxon>
        <taxon>Ascomycota</taxon>
        <taxon>Pezizomycotina</taxon>
        <taxon>Sordariomycetes</taxon>
        <taxon>Sordariomycetidae</taxon>
        <taxon>Magnaporthales</taxon>
        <taxon>Pyriculariaceae</taxon>
        <taxon>Pyricularia</taxon>
    </lineage>
</organism>